<feature type="region of interest" description="Disordered" evidence="1">
    <location>
        <begin position="1"/>
        <end position="42"/>
    </location>
</feature>
<keyword evidence="3" id="KW-1185">Reference proteome</keyword>
<feature type="compositionally biased region" description="Polar residues" evidence="1">
    <location>
        <begin position="186"/>
        <end position="202"/>
    </location>
</feature>
<evidence type="ECO:0000313" key="2">
    <source>
        <dbReference type="EMBL" id="KAG2270452.1"/>
    </source>
</evidence>
<evidence type="ECO:0000313" key="3">
    <source>
        <dbReference type="Proteomes" id="UP000886595"/>
    </source>
</evidence>
<accession>A0A8X7U948</accession>
<dbReference type="AlphaFoldDB" id="A0A8X7U948"/>
<comment type="caution">
    <text evidence="2">The sequence shown here is derived from an EMBL/GenBank/DDBJ whole genome shotgun (WGS) entry which is preliminary data.</text>
</comment>
<gene>
    <name evidence="2" type="ORF">Bca52824_065007</name>
</gene>
<proteinExistence type="predicted"/>
<dbReference type="Proteomes" id="UP000886595">
    <property type="component" value="Unassembled WGS sequence"/>
</dbReference>
<organism evidence="2 3">
    <name type="scientific">Brassica carinata</name>
    <name type="common">Ethiopian mustard</name>
    <name type="synonym">Abyssinian cabbage</name>
    <dbReference type="NCBI Taxonomy" id="52824"/>
    <lineage>
        <taxon>Eukaryota</taxon>
        <taxon>Viridiplantae</taxon>
        <taxon>Streptophyta</taxon>
        <taxon>Embryophyta</taxon>
        <taxon>Tracheophyta</taxon>
        <taxon>Spermatophyta</taxon>
        <taxon>Magnoliopsida</taxon>
        <taxon>eudicotyledons</taxon>
        <taxon>Gunneridae</taxon>
        <taxon>Pentapetalae</taxon>
        <taxon>rosids</taxon>
        <taxon>malvids</taxon>
        <taxon>Brassicales</taxon>
        <taxon>Brassicaceae</taxon>
        <taxon>Brassiceae</taxon>
        <taxon>Brassica</taxon>
    </lineage>
</organism>
<name>A0A8X7U948_BRACI</name>
<feature type="region of interest" description="Disordered" evidence="1">
    <location>
        <begin position="159"/>
        <end position="283"/>
    </location>
</feature>
<feature type="compositionally biased region" description="Polar residues" evidence="1">
    <location>
        <begin position="159"/>
        <end position="169"/>
    </location>
</feature>
<dbReference type="PANTHER" id="PTHR33116">
    <property type="entry name" value="REVERSE TRANSCRIPTASE ZINC-BINDING DOMAIN-CONTAINING PROTEIN-RELATED-RELATED"/>
    <property type="match status" value="1"/>
</dbReference>
<evidence type="ECO:0008006" key="4">
    <source>
        <dbReference type="Google" id="ProtNLM"/>
    </source>
</evidence>
<dbReference type="OrthoDB" id="10557453at2759"/>
<evidence type="ECO:0000256" key="1">
    <source>
        <dbReference type="SAM" id="MobiDB-lite"/>
    </source>
</evidence>
<dbReference type="EMBL" id="JAAMPC010000013">
    <property type="protein sequence ID" value="KAG2270452.1"/>
    <property type="molecule type" value="Genomic_DNA"/>
</dbReference>
<sequence>MTKKEKPKPVVSGKTSSSPSSSSSSHTSGENKQASSRVPAGSSPVFYDLKAATVVAGSVTLSTTDLHLEIPVQIGEVEIDLPPNEESEIPTSPSNTIVAVTLETPASTSTLVADAAKPESLAPVLSIPSSNESPTTNSALAAPAANPETQVQFPLTATLSDKATVNTPAPDQVKPTDEKKRCEPVSVNSTINKTNQQGNSVAYTKYPPDLKRKSIAQQEQPPDSQGPSDPGIITQSKMAPSETAEPSKANGISSVSEVEPDSSDVPSSDTNSDMEEGQYIPVRTKRKSRVFPGLLRSRFSSGYIRYHPNTETLGITHLMFADDVMVFFDSGSSSLHGINETLDDFAGWSGLHMNRDKTQLFYAGLSQDESTALATYGFSVGSLPISQTESPLMSWNWRCILRLRDLISRFITSDVRTGCSISFWYDNWSPLGTLIKVLGTNGPRNLRTPIEATVSQACDERGWRLPHPRSDMEVLLHSFLTTFPSPTLDRGPNTFNRSTNGVSCCNFSSSKTWEQETRKHLVLSCPYAMVLWSEIKHRFRDTVPTFSNWSALMQWTSTSSATTPSTLRMLVIQAFVYTIWQQRNNMLHNQVLLPPMVAFKRINRHVIDSIYAARKQKKFFSLLQLWLI</sequence>
<feature type="compositionally biased region" description="Basic and acidic residues" evidence="1">
    <location>
        <begin position="174"/>
        <end position="183"/>
    </location>
</feature>
<protein>
    <recommendedName>
        <fullName evidence="4">Reverse transcriptase zinc-binding domain-containing protein</fullName>
    </recommendedName>
</protein>
<feature type="compositionally biased region" description="Polar residues" evidence="1">
    <location>
        <begin position="215"/>
        <end position="238"/>
    </location>
</feature>
<feature type="compositionally biased region" description="Low complexity" evidence="1">
    <location>
        <begin position="9"/>
        <end position="28"/>
    </location>
</feature>
<reference evidence="2 3" key="1">
    <citation type="submission" date="2020-02" db="EMBL/GenBank/DDBJ databases">
        <authorList>
            <person name="Ma Q."/>
            <person name="Huang Y."/>
            <person name="Song X."/>
            <person name="Pei D."/>
        </authorList>
    </citation>
    <scope>NUCLEOTIDE SEQUENCE [LARGE SCALE GENOMIC DNA]</scope>
    <source>
        <strain evidence="2">Sxm20200214</strain>
        <tissue evidence="2">Leaf</tissue>
    </source>
</reference>
<feature type="compositionally biased region" description="Low complexity" evidence="1">
    <location>
        <begin position="253"/>
        <end position="269"/>
    </location>
</feature>
<dbReference type="PANTHER" id="PTHR33116:SF78">
    <property type="entry name" value="OS12G0587133 PROTEIN"/>
    <property type="match status" value="1"/>
</dbReference>